<evidence type="ECO:0000313" key="9">
    <source>
        <dbReference type="EMBL" id="MBM7837241.1"/>
    </source>
</evidence>
<dbReference type="EC" id="3.4.-.-" evidence="8"/>
<dbReference type="InterPro" id="IPR003738">
    <property type="entry name" value="SRAP"/>
</dbReference>
<dbReference type="PANTHER" id="PTHR13604:SF0">
    <property type="entry name" value="ABASIC SITE PROCESSING PROTEIN HMCES"/>
    <property type="match status" value="1"/>
</dbReference>
<keyword evidence="3" id="KW-0227">DNA damage</keyword>
<dbReference type="Pfam" id="PF02586">
    <property type="entry name" value="SRAP"/>
    <property type="match status" value="1"/>
</dbReference>
<evidence type="ECO:0000256" key="4">
    <source>
        <dbReference type="ARBA" id="ARBA00022801"/>
    </source>
</evidence>
<proteinExistence type="inferred from homology"/>
<keyword evidence="4 8" id="KW-0378">Hydrolase</keyword>
<gene>
    <name evidence="9" type="ORF">JOC54_000472</name>
</gene>
<keyword evidence="10" id="KW-1185">Reference proteome</keyword>
<dbReference type="Proteomes" id="UP001179280">
    <property type="component" value="Unassembled WGS sequence"/>
</dbReference>
<dbReference type="RefSeq" id="WP_204464134.1">
    <property type="nucleotide sequence ID" value="NZ_JAFBCV010000001.1"/>
</dbReference>
<sequence>MCGRFTLYSSAEELETEFGFPFPFIQPNYNVAPTQNIMAIVGNQAETKAGWMHWGLVPYWAKEKKIRNRMINARSETADEKPAFKRLLANRRCLVVANRFYEWKREQDSKHPYLIGVKNSPILTFAGLWDRWKDPATGEVLISCTILTTAPNDFMSDLHDRMPVILNEGNRQAWLDADIRDSEKLKQLLVPYSSDHMTAYEVSKAVNNPRNNEASLIEPLV</sequence>
<evidence type="ECO:0000313" key="10">
    <source>
        <dbReference type="Proteomes" id="UP001179280"/>
    </source>
</evidence>
<evidence type="ECO:0000256" key="7">
    <source>
        <dbReference type="ARBA" id="ARBA00023239"/>
    </source>
</evidence>
<keyword evidence="6" id="KW-0238">DNA-binding</keyword>
<keyword evidence="5" id="KW-0190">Covalent protein-DNA linkage</keyword>
<dbReference type="EMBL" id="JAFBCV010000001">
    <property type="protein sequence ID" value="MBM7837241.1"/>
    <property type="molecule type" value="Genomic_DNA"/>
</dbReference>
<protein>
    <recommendedName>
        <fullName evidence="8">Abasic site processing protein</fullName>
        <ecNumber evidence="8">3.4.-.-</ecNumber>
    </recommendedName>
</protein>
<dbReference type="Gene3D" id="3.90.1680.10">
    <property type="entry name" value="SOS response associated peptidase-like"/>
    <property type="match status" value="1"/>
</dbReference>
<evidence type="ECO:0000256" key="8">
    <source>
        <dbReference type="RuleBase" id="RU364100"/>
    </source>
</evidence>
<comment type="similarity">
    <text evidence="1 8">Belongs to the SOS response-associated peptidase family.</text>
</comment>
<evidence type="ECO:0000256" key="6">
    <source>
        <dbReference type="ARBA" id="ARBA00023125"/>
    </source>
</evidence>
<evidence type="ECO:0000256" key="3">
    <source>
        <dbReference type="ARBA" id="ARBA00022763"/>
    </source>
</evidence>
<comment type="caution">
    <text evidence="9">The sequence shown here is derived from an EMBL/GenBank/DDBJ whole genome shotgun (WGS) entry which is preliminary data.</text>
</comment>
<accession>A0ABS2SPZ8</accession>
<dbReference type="InterPro" id="IPR036590">
    <property type="entry name" value="SRAP-like"/>
</dbReference>
<dbReference type="PANTHER" id="PTHR13604">
    <property type="entry name" value="DC12-RELATED"/>
    <property type="match status" value="1"/>
</dbReference>
<name>A0ABS2SPZ8_9BACI</name>
<evidence type="ECO:0000256" key="5">
    <source>
        <dbReference type="ARBA" id="ARBA00023124"/>
    </source>
</evidence>
<reference evidence="9" key="1">
    <citation type="submission" date="2021-01" db="EMBL/GenBank/DDBJ databases">
        <title>Genomic Encyclopedia of Type Strains, Phase IV (KMG-IV): sequencing the most valuable type-strain genomes for metagenomic binning, comparative biology and taxonomic classification.</title>
        <authorList>
            <person name="Goeker M."/>
        </authorList>
    </citation>
    <scope>NUCLEOTIDE SEQUENCE</scope>
    <source>
        <strain evidence="9">DSM 21943</strain>
    </source>
</reference>
<keyword evidence="7" id="KW-0456">Lyase</keyword>
<keyword evidence="2 8" id="KW-0645">Protease</keyword>
<organism evidence="9 10">
    <name type="scientific">Shouchella xiaoxiensis</name>
    <dbReference type="NCBI Taxonomy" id="766895"/>
    <lineage>
        <taxon>Bacteria</taxon>
        <taxon>Bacillati</taxon>
        <taxon>Bacillota</taxon>
        <taxon>Bacilli</taxon>
        <taxon>Bacillales</taxon>
        <taxon>Bacillaceae</taxon>
        <taxon>Shouchella</taxon>
    </lineage>
</organism>
<dbReference type="SUPFAM" id="SSF143081">
    <property type="entry name" value="BB1717-like"/>
    <property type="match status" value="1"/>
</dbReference>
<evidence type="ECO:0000256" key="1">
    <source>
        <dbReference type="ARBA" id="ARBA00008136"/>
    </source>
</evidence>
<evidence type="ECO:0000256" key="2">
    <source>
        <dbReference type="ARBA" id="ARBA00022670"/>
    </source>
</evidence>